<proteinExistence type="predicted"/>
<sequence>MKFKSEPRAIHGGRGTYIAGSDSGILDFSASINPYPPDIDLSVPSDALIRYPDDEYLILKETIARHHGCHPEQITVGNGSVEVIRTLCHTVLTSDSTYYVPPHTFAEYELSARLTGASKEYEKEKATLSFICNPDNPSGILIPKDTLKDQILALEGREHLCCVDEAFIDLSDPSQSLTDFQNSGLFVLRSLTKSFAIPGVRFGYGIGDPELISSMEVMRPPWTVNAFAEKVVLSAFSRYSDLETSRKKIFNEKKHLIEAIRRMGFSLTQASANYLLIDTGYNAEEVTKQFYKSGILVRDCTSFDLPTCIRVAVRTAEENTQFIEAMEKVVSCMRS</sequence>
<organism evidence="4 5">
    <name type="scientific">Methanospirillum purgamenti</name>
    <dbReference type="NCBI Taxonomy" id="2834276"/>
    <lineage>
        <taxon>Archaea</taxon>
        <taxon>Methanobacteriati</taxon>
        <taxon>Methanobacteriota</taxon>
        <taxon>Stenosarchaea group</taxon>
        <taxon>Methanomicrobia</taxon>
        <taxon>Methanomicrobiales</taxon>
        <taxon>Methanospirillaceae</taxon>
        <taxon>Methanospirillum</taxon>
    </lineage>
</organism>
<keyword evidence="2" id="KW-0663">Pyridoxal phosphate</keyword>
<dbReference type="PANTHER" id="PTHR42885:SF1">
    <property type="entry name" value="THREONINE-PHOSPHATE DECARBOXYLASE"/>
    <property type="match status" value="1"/>
</dbReference>
<keyword evidence="4" id="KW-0808">Transferase</keyword>
<comment type="cofactor">
    <cofactor evidence="1">
        <name>pyridoxal 5'-phosphate</name>
        <dbReference type="ChEBI" id="CHEBI:597326"/>
    </cofactor>
</comment>
<gene>
    <name evidence="4" type="ORF">KHC33_09005</name>
</gene>
<dbReference type="InterPro" id="IPR004839">
    <property type="entry name" value="Aminotransferase_I/II_large"/>
</dbReference>
<dbReference type="Gene3D" id="3.90.1150.10">
    <property type="entry name" value="Aspartate Aminotransferase, domain 1"/>
    <property type="match status" value="1"/>
</dbReference>
<dbReference type="Pfam" id="PF00155">
    <property type="entry name" value="Aminotran_1_2"/>
    <property type="match status" value="1"/>
</dbReference>
<dbReference type="InterPro" id="IPR015422">
    <property type="entry name" value="PyrdxlP-dep_Trfase_small"/>
</dbReference>
<dbReference type="InterPro" id="IPR015424">
    <property type="entry name" value="PyrdxlP-dep_Trfase"/>
</dbReference>
<protein>
    <submittedName>
        <fullName evidence="4">Histidinol-phosphate aminotransferase family protein</fullName>
    </submittedName>
</protein>
<accession>A0A8E7AZA7</accession>
<dbReference type="InterPro" id="IPR015421">
    <property type="entry name" value="PyrdxlP-dep_Trfase_major"/>
</dbReference>
<dbReference type="AlphaFoldDB" id="A0A8E7AZA7"/>
<dbReference type="SUPFAM" id="SSF53383">
    <property type="entry name" value="PLP-dependent transferases"/>
    <property type="match status" value="1"/>
</dbReference>
<keyword evidence="4" id="KW-0032">Aminotransferase</keyword>
<dbReference type="RefSeq" id="WP_214418333.1">
    <property type="nucleotide sequence ID" value="NZ_CP075546.1"/>
</dbReference>
<dbReference type="GO" id="GO:0030170">
    <property type="term" value="F:pyridoxal phosphate binding"/>
    <property type="evidence" value="ECO:0007669"/>
    <property type="project" value="InterPro"/>
</dbReference>
<evidence type="ECO:0000256" key="2">
    <source>
        <dbReference type="ARBA" id="ARBA00022898"/>
    </source>
</evidence>
<keyword evidence="5" id="KW-1185">Reference proteome</keyword>
<dbReference type="CDD" id="cd00609">
    <property type="entry name" value="AAT_like"/>
    <property type="match status" value="1"/>
</dbReference>
<dbReference type="GO" id="GO:0008483">
    <property type="term" value="F:transaminase activity"/>
    <property type="evidence" value="ECO:0007669"/>
    <property type="project" value="UniProtKB-KW"/>
</dbReference>
<dbReference type="EMBL" id="CP075546">
    <property type="protein sequence ID" value="QVV87512.1"/>
    <property type="molecule type" value="Genomic_DNA"/>
</dbReference>
<feature type="domain" description="Aminotransferase class I/classII large" evidence="3">
    <location>
        <begin position="125"/>
        <end position="325"/>
    </location>
</feature>
<dbReference type="Proteomes" id="UP000680656">
    <property type="component" value="Chromosome"/>
</dbReference>
<dbReference type="Gene3D" id="3.40.640.10">
    <property type="entry name" value="Type I PLP-dependent aspartate aminotransferase-like (Major domain)"/>
    <property type="match status" value="1"/>
</dbReference>
<evidence type="ECO:0000313" key="4">
    <source>
        <dbReference type="EMBL" id="QVV87512.1"/>
    </source>
</evidence>
<dbReference type="GeneID" id="65565207"/>
<reference evidence="4 5" key="1">
    <citation type="submission" date="2021-05" db="EMBL/GenBank/DDBJ databases">
        <title>A novel Methanospirillum isolate from a pyrite-forming mixed culture.</title>
        <authorList>
            <person name="Bunk B."/>
            <person name="Sproer C."/>
            <person name="Spring S."/>
            <person name="Pester M."/>
        </authorList>
    </citation>
    <scope>NUCLEOTIDE SEQUENCE [LARGE SCALE GENOMIC DNA]</scope>
    <source>
        <strain evidence="4 5">J.3.6.1-F.2.7.3</strain>
    </source>
</reference>
<evidence type="ECO:0000256" key="1">
    <source>
        <dbReference type="ARBA" id="ARBA00001933"/>
    </source>
</evidence>
<name>A0A8E7AZA7_9EURY</name>
<dbReference type="PANTHER" id="PTHR42885">
    <property type="entry name" value="HISTIDINOL-PHOSPHATE AMINOTRANSFERASE-RELATED"/>
    <property type="match status" value="1"/>
</dbReference>
<evidence type="ECO:0000259" key="3">
    <source>
        <dbReference type="Pfam" id="PF00155"/>
    </source>
</evidence>
<dbReference type="KEGG" id="mrtj:KHC33_09005"/>
<evidence type="ECO:0000313" key="5">
    <source>
        <dbReference type="Proteomes" id="UP000680656"/>
    </source>
</evidence>